<evidence type="ECO:0000313" key="1">
    <source>
        <dbReference type="EMBL" id="TMQ65332.1"/>
    </source>
</evidence>
<dbReference type="Proteomes" id="UP000316609">
    <property type="component" value="Unassembled WGS sequence"/>
</dbReference>
<gene>
    <name evidence="1" type="ORF">E6K78_07925</name>
</gene>
<organism evidence="1 2">
    <name type="scientific">Eiseniibacteriota bacterium</name>
    <dbReference type="NCBI Taxonomy" id="2212470"/>
    <lineage>
        <taxon>Bacteria</taxon>
        <taxon>Candidatus Eiseniibacteriota</taxon>
    </lineage>
</organism>
<evidence type="ECO:0000313" key="2">
    <source>
        <dbReference type="Proteomes" id="UP000316609"/>
    </source>
</evidence>
<protein>
    <submittedName>
        <fullName evidence="1">Uncharacterized protein</fullName>
    </submittedName>
</protein>
<accession>A0A538TNY0</accession>
<dbReference type="AlphaFoldDB" id="A0A538TNY0"/>
<dbReference type="EMBL" id="VBOY01000072">
    <property type="protein sequence ID" value="TMQ65332.1"/>
    <property type="molecule type" value="Genomic_DNA"/>
</dbReference>
<comment type="caution">
    <text evidence="1">The sequence shown here is derived from an EMBL/GenBank/DDBJ whole genome shotgun (WGS) entry which is preliminary data.</text>
</comment>
<proteinExistence type="predicted"/>
<name>A0A538TNY0_UNCEI</name>
<reference evidence="1 2" key="1">
    <citation type="journal article" date="2019" name="Nat. Microbiol.">
        <title>Mediterranean grassland soil C-N compound turnover is dependent on rainfall and depth, and is mediated by genomically divergent microorganisms.</title>
        <authorList>
            <person name="Diamond S."/>
            <person name="Andeer P.F."/>
            <person name="Li Z."/>
            <person name="Crits-Christoph A."/>
            <person name="Burstein D."/>
            <person name="Anantharaman K."/>
            <person name="Lane K.R."/>
            <person name="Thomas B.C."/>
            <person name="Pan C."/>
            <person name="Northen T.R."/>
            <person name="Banfield J.F."/>
        </authorList>
    </citation>
    <scope>NUCLEOTIDE SEQUENCE [LARGE SCALE GENOMIC DNA]</scope>
    <source>
        <strain evidence="1">WS_8</strain>
    </source>
</reference>
<sequence>MCPLCATQEPNGHRCEIRERPDGHLICACGRHSWPNAAALEETCRLLSLTIERTVHTWTQGL</sequence>